<evidence type="ECO:0000256" key="10">
    <source>
        <dbReference type="ARBA" id="ARBA00048679"/>
    </source>
</evidence>
<evidence type="ECO:0000256" key="3">
    <source>
        <dbReference type="ARBA" id="ARBA00022527"/>
    </source>
</evidence>
<dbReference type="PANTHER" id="PTHR24347">
    <property type="entry name" value="SERINE/THREONINE-PROTEIN KINASE"/>
    <property type="match status" value="1"/>
</dbReference>
<dbReference type="InterPro" id="IPR000719">
    <property type="entry name" value="Prot_kinase_dom"/>
</dbReference>
<dbReference type="PROSITE" id="PS50011">
    <property type="entry name" value="PROTEIN_KINASE_DOM"/>
    <property type="match status" value="1"/>
</dbReference>
<name>A0A814VVN8_ADIRI</name>
<evidence type="ECO:0000256" key="14">
    <source>
        <dbReference type="SAM" id="Phobius"/>
    </source>
</evidence>
<feature type="domain" description="Protein kinase" evidence="15">
    <location>
        <begin position="32"/>
        <end position="296"/>
    </location>
</feature>
<evidence type="ECO:0000259" key="15">
    <source>
        <dbReference type="PROSITE" id="PS50011"/>
    </source>
</evidence>
<evidence type="ECO:0000256" key="5">
    <source>
        <dbReference type="ARBA" id="ARBA00022679"/>
    </source>
</evidence>
<keyword evidence="4" id="KW-0597">Phosphoprotein</keyword>
<dbReference type="EMBL" id="CAJNOJ010000143">
    <property type="protein sequence ID" value="CAF1192549.1"/>
    <property type="molecule type" value="Genomic_DNA"/>
</dbReference>
<comment type="caution">
    <text evidence="16">The sequence shown here is derived from an EMBL/GenBank/DDBJ whole genome shotgun (WGS) entry which is preliminary data.</text>
</comment>
<dbReference type="InterPro" id="IPR017441">
    <property type="entry name" value="Protein_kinase_ATP_BS"/>
</dbReference>
<feature type="region of interest" description="Disordered" evidence="13">
    <location>
        <begin position="333"/>
        <end position="373"/>
    </location>
</feature>
<feature type="compositionally biased region" description="Basic and acidic residues" evidence="13">
    <location>
        <begin position="361"/>
        <end position="373"/>
    </location>
</feature>
<dbReference type="SMART" id="SM00220">
    <property type="entry name" value="S_TKc"/>
    <property type="match status" value="1"/>
</dbReference>
<dbReference type="Proteomes" id="UP000663852">
    <property type="component" value="Unassembled WGS sequence"/>
</dbReference>
<evidence type="ECO:0000256" key="13">
    <source>
        <dbReference type="SAM" id="MobiDB-lite"/>
    </source>
</evidence>
<organism evidence="16 17">
    <name type="scientific">Adineta ricciae</name>
    <name type="common">Rotifer</name>
    <dbReference type="NCBI Taxonomy" id="249248"/>
    <lineage>
        <taxon>Eukaryota</taxon>
        <taxon>Metazoa</taxon>
        <taxon>Spiralia</taxon>
        <taxon>Gnathifera</taxon>
        <taxon>Rotifera</taxon>
        <taxon>Eurotatoria</taxon>
        <taxon>Bdelloidea</taxon>
        <taxon>Adinetida</taxon>
        <taxon>Adinetidae</taxon>
        <taxon>Adineta</taxon>
    </lineage>
</organism>
<comment type="similarity">
    <text evidence="1">Belongs to the protein kinase superfamily. CAMK Ser/Thr protein kinase family.</text>
</comment>
<dbReference type="AlphaFoldDB" id="A0A814VVN8"/>
<keyword evidence="6 11" id="KW-0547">Nucleotide-binding</keyword>
<evidence type="ECO:0000313" key="17">
    <source>
        <dbReference type="Proteomes" id="UP000663852"/>
    </source>
</evidence>
<comment type="catalytic activity">
    <reaction evidence="10">
        <text>L-seryl-[protein] + ATP = O-phospho-L-seryl-[protein] + ADP + H(+)</text>
        <dbReference type="Rhea" id="RHEA:17989"/>
        <dbReference type="Rhea" id="RHEA-COMP:9863"/>
        <dbReference type="Rhea" id="RHEA-COMP:11604"/>
        <dbReference type="ChEBI" id="CHEBI:15378"/>
        <dbReference type="ChEBI" id="CHEBI:29999"/>
        <dbReference type="ChEBI" id="CHEBI:30616"/>
        <dbReference type="ChEBI" id="CHEBI:83421"/>
        <dbReference type="ChEBI" id="CHEBI:456216"/>
        <dbReference type="EC" id="2.7.11.1"/>
    </reaction>
</comment>
<reference evidence="16" key="1">
    <citation type="submission" date="2021-02" db="EMBL/GenBank/DDBJ databases">
        <authorList>
            <person name="Nowell W R."/>
        </authorList>
    </citation>
    <scope>NUCLEOTIDE SEQUENCE</scope>
</reference>
<keyword evidence="3 12" id="KW-0723">Serine/threonine-protein kinase</keyword>
<dbReference type="InterPro" id="IPR011009">
    <property type="entry name" value="Kinase-like_dom_sf"/>
</dbReference>
<dbReference type="InterPro" id="IPR008271">
    <property type="entry name" value="Ser/Thr_kinase_AS"/>
</dbReference>
<dbReference type="GO" id="GO:0005524">
    <property type="term" value="F:ATP binding"/>
    <property type="evidence" value="ECO:0007669"/>
    <property type="project" value="UniProtKB-UniRule"/>
</dbReference>
<dbReference type="Gene3D" id="3.30.200.20">
    <property type="entry name" value="Phosphorylase Kinase, domain 1"/>
    <property type="match status" value="1"/>
</dbReference>
<keyword evidence="7" id="KW-0418">Kinase</keyword>
<evidence type="ECO:0000256" key="6">
    <source>
        <dbReference type="ARBA" id="ARBA00022741"/>
    </source>
</evidence>
<feature type="transmembrane region" description="Helical" evidence="14">
    <location>
        <begin position="216"/>
        <end position="234"/>
    </location>
</feature>
<feature type="binding site" evidence="11">
    <location>
        <position position="61"/>
    </location>
    <ligand>
        <name>ATP</name>
        <dbReference type="ChEBI" id="CHEBI:30616"/>
    </ligand>
</feature>
<accession>A0A814VVN8</accession>
<dbReference type="FunFam" id="1.10.510.10:FF:000571">
    <property type="entry name" value="Maternal embryonic leucine zipper kinase"/>
    <property type="match status" value="1"/>
</dbReference>
<keyword evidence="5" id="KW-0808">Transferase</keyword>
<keyword evidence="14" id="KW-0472">Membrane</keyword>
<evidence type="ECO:0000313" key="16">
    <source>
        <dbReference type="EMBL" id="CAF1192549.1"/>
    </source>
</evidence>
<dbReference type="FunFam" id="3.30.200.20:FF:000156">
    <property type="entry name" value="MAP kinase-activated protein kinase 3"/>
    <property type="match status" value="1"/>
</dbReference>
<keyword evidence="14" id="KW-0812">Transmembrane</keyword>
<dbReference type="GO" id="GO:0004674">
    <property type="term" value="F:protein serine/threonine kinase activity"/>
    <property type="evidence" value="ECO:0007669"/>
    <property type="project" value="UniProtKB-KW"/>
</dbReference>
<dbReference type="OrthoDB" id="40902at2759"/>
<dbReference type="Pfam" id="PF00069">
    <property type="entry name" value="Pkinase"/>
    <property type="match status" value="1"/>
</dbReference>
<evidence type="ECO:0000256" key="11">
    <source>
        <dbReference type="PROSITE-ProRule" id="PRU10141"/>
    </source>
</evidence>
<evidence type="ECO:0000256" key="12">
    <source>
        <dbReference type="RuleBase" id="RU000304"/>
    </source>
</evidence>
<protein>
    <recommendedName>
        <fullName evidence="2">non-specific serine/threonine protein kinase</fullName>
        <ecNumber evidence="2">2.7.11.1</ecNumber>
    </recommendedName>
</protein>
<evidence type="ECO:0000256" key="8">
    <source>
        <dbReference type="ARBA" id="ARBA00022840"/>
    </source>
</evidence>
<evidence type="ECO:0000256" key="2">
    <source>
        <dbReference type="ARBA" id="ARBA00012513"/>
    </source>
</evidence>
<sequence>MTTNANTTQGIRRITIKFPFPTHKNAITDDYIVSGDVLGVGVSGKVYRIQSRRSGQKYALKILTDSDLSRREVILHKKACEDCEYIVKILHVYQNMFLKHKSILIVMEYMEGGELFSRITSRSKSGYTERDAARIIAMIVQAVAHLHCMDIAHRDLKLENLLFATKEDDSILKLSDFGFAKEGNNEDLPYKTPCFTPYYVAPEVISKMRYDKACDIWSMGVILYILLCGFPPFYSKSDEARLSDDMARKIKAGDYQFDQKEWGSVSDEAKSTIQQMLKVNPAERITIDKIRDCSWLTGLTSDRPINLNLLQDVDARNQIESEFTNANNLQRRLDQDGSDGVMTVRGPEASRISKKRAAQKRRLEAEQQRTTTD</sequence>
<proteinExistence type="inferred from homology"/>
<comment type="catalytic activity">
    <reaction evidence="9">
        <text>L-threonyl-[protein] + ATP = O-phospho-L-threonyl-[protein] + ADP + H(+)</text>
        <dbReference type="Rhea" id="RHEA:46608"/>
        <dbReference type="Rhea" id="RHEA-COMP:11060"/>
        <dbReference type="Rhea" id="RHEA-COMP:11605"/>
        <dbReference type="ChEBI" id="CHEBI:15378"/>
        <dbReference type="ChEBI" id="CHEBI:30013"/>
        <dbReference type="ChEBI" id="CHEBI:30616"/>
        <dbReference type="ChEBI" id="CHEBI:61977"/>
        <dbReference type="ChEBI" id="CHEBI:456216"/>
        <dbReference type="EC" id="2.7.11.1"/>
    </reaction>
</comment>
<evidence type="ECO:0000256" key="9">
    <source>
        <dbReference type="ARBA" id="ARBA00047899"/>
    </source>
</evidence>
<keyword evidence="14" id="KW-1133">Transmembrane helix</keyword>
<dbReference type="PROSITE" id="PS00107">
    <property type="entry name" value="PROTEIN_KINASE_ATP"/>
    <property type="match status" value="1"/>
</dbReference>
<dbReference type="EC" id="2.7.11.1" evidence="2"/>
<dbReference type="PROSITE" id="PS00108">
    <property type="entry name" value="PROTEIN_KINASE_ST"/>
    <property type="match status" value="1"/>
</dbReference>
<evidence type="ECO:0000256" key="7">
    <source>
        <dbReference type="ARBA" id="ARBA00022777"/>
    </source>
</evidence>
<evidence type="ECO:0000256" key="1">
    <source>
        <dbReference type="ARBA" id="ARBA00006692"/>
    </source>
</evidence>
<gene>
    <name evidence="16" type="ORF">EDS130_LOCUS24896</name>
</gene>
<keyword evidence="8 11" id="KW-0067">ATP-binding</keyword>
<evidence type="ECO:0000256" key="4">
    <source>
        <dbReference type="ARBA" id="ARBA00022553"/>
    </source>
</evidence>
<dbReference type="SUPFAM" id="SSF56112">
    <property type="entry name" value="Protein kinase-like (PK-like)"/>
    <property type="match status" value="1"/>
</dbReference>
<dbReference type="Gene3D" id="1.10.510.10">
    <property type="entry name" value="Transferase(Phosphotransferase) domain 1"/>
    <property type="match status" value="1"/>
</dbReference>